<dbReference type="InterPro" id="IPR029058">
    <property type="entry name" value="AB_hydrolase_fold"/>
</dbReference>
<dbReference type="SUPFAM" id="SSF53474">
    <property type="entry name" value="alpha/beta-Hydrolases"/>
    <property type="match status" value="1"/>
</dbReference>
<dbReference type="Pfam" id="PF06821">
    <property type="entry name" value="Ser_hydrolase"/>
    <property type="match status" value="1"/>
</dbReference>
<dbReference type="GeneID" id="64981918"/>
<dbReference type="EMBL" id="JAUHQC010000006">
    <property type="protein sequence ID" value="MDN4532884.1"/>
    <property type="molecule type" value="Genomic_DNA"/>
</dbReference>
<dbReference type="RefSeq" id="WP_059107656.1">
    <property type="nucleotide sequence ID" value="NZ_AP024589.1"/>
</dbReference>
<dbReference type="Proteomes" id="UP000242470">
    <property type="component" value="Unassembled WGS sequence"/>
</dbReference>
<name>A0AAP8PNB5_9STAP</name>
<dbReference type="Gene3D" id="3.40.50.1820">
    <property type="entry name" value="alpha/beta hydrolase"/>
    <property type="match status" value="1"/>
</dbReference>
<sequence length="185" mass="21281">MTDVIIVHSKFSDSTNHWYDWLANNLTLEGYDVTLVDIPIDEDNDINQWVEKMDQQIHIDKHETYLLTHGFGTLAALKYIEQKLTFQIEGLFSISGFREDAQDIDESIVNEDIEIDYDKVKQRVERFYGLSAKNDKHVSYKETKRLMDTLGGYCKVAEYGGHFLAEDGFTSFTALQGSMMGIMSD</sequence>
<keyword evidence="2" id="KW-0378">Hydrolase</keyword>
<evidence type="ECO:0000313" key="3">
    <source>
        <dbReference type="Proteomes" id="UP000242470"/>
    </source>
</evidence>
<dbReference type="Proteomes" id="UP001171687">
    <property type="component" value="Unassembled WGS sequence"/>
</dbReference>
<dbReference type="PANTHER" id="PTHR15394">
    <property type="entry name" value="SERINE HYDROLASE RBBP9"/>
    <property type="match status" value="1"/>
</dbReference>
<dbReference type="GO" id="GO:0016787">
    <property type="term" value="F:hydrolase activity"/>
    <property type="evidence" value="ECO:0007669"/>
    <property type="project" value="UniProtKB-KW"/>
</dbReference>
<comment type="caution">
    <text evidence="2">The sequence shown here is derived from an EMBL/GenBank/DDBJ whole genome shotgun (WGS) entry which is preliminary data.</text>
</comment>
<organism evidence="2 3">
    <name type="scientific">Staphylococcus auricularis</name>
    <dbReference type="NCBI Taxonomy" id="29379"/>
    <lineage>
        <taxon>Bacteria</taxon>
        <taxon>Bacillati</taxon>
        <taxon>Bacillota</taxon>
        <taxon>Bacilli</taxon>
        <taxon>Bacillales</taxon>
        <taxon>Staphylococcaceae</taxon>
        <taxon>Staphylococcus</taxon>
    </lineage>
</organism>
<accession>A0AAP8PNB5</accession>
<evidence type="ECO:0000313" key="1">
    <source>
        <dbReference type="EMBL" id="MDN4532884.1"/>
    </source>
</evidence>
<dbReference type="EMBL" id="PPQW01000051">
    <property type="protein sequence ID" value="PNZ66782.1"/>
    <property type="molecule type" value="Genomic_DNA"/>
</dbReference>
<evidence type="ECO:0000313" key="2">
    <source>
        <dbReference type="EMBL" id="PNZ66782.1"/>
    </source>
</evidence>
<dbReference type="AlphaFoldDB" id="A0AAP8PNB5"/>
<gene>
    <name evidence="2" type="ORF">CD158_07780</name>
    <name evidence="1" type="ORF">QYH67_04710</name>
</gene>
<protein>
    <submittedName>
        <fullName evidence="1">Alpha/beta hydrolase</fullName>
    </submittedName>
    <submittedName>
        <fullName evidence="2">Serine hydrolase family protein</fullName>
    </submittedName>
</protein>
<proteinExistence type="predicted"/>
<reference evidence="1" key="2">
    <citation type="submission" date="2023-07" db="EMBL/GenBank/DDBJ databases">
        <title>Evaluation of the beneficial properties of pineapple isolates.</title>
        <authorList>
            <person name="Adefiranye O."/>
        </authorList>
    </citation>
    <scope>NUCLEOTIDE SEQUENCE</scope>
    <source>
        <strain evidence="1">PAPLE_T1</strain>
    </source>
</reference>
<dbReference type="PANTHER" id="PTHR15394:SF3">
    <property type="entry name" value="SERINE HYDROLASE RBBP9"/>
    <property type="match status" value="1"/>
</dbReference>
<dbReference type="InterPro" id="IPR010662">
    <property type="entry name" value="RBBP9/YdeN"/>
</dbReference>
<reference evidence="2 3" key="1">
    <citation type="submission" date="2017-08" db="EMBL/GenBank/DDBJ databases">
        <title>Draft genome sequences of 64 type strains of genus Staph aureus.</title>
        <authorList>
            <person name="Cole K."/>
            <person name="Golubchik T."/>
            <person name="Russell J."/>
            <person name="Foster D."/>
            <person name="Llewelyn M."/>
            <person name="Wilson D."/>
            <person name="Crook D."/>
            <person name="Paul J."/>
        </authorList>
    </citation>
    <scope>NUCLEOTIDE SEQUENCE [LARGE SCALE GENOMIC DNA]</scope>
    <source>
        <strain evidence="2 3">NCTC 12101</strain>
    </source>
</reference>